<evidence type="ECO:0000256" key="1">
    <source>
        <dbReference type="ARBA" id="ARBA00022737"/>
    </source>
</evidence>
<dbReference type="Gene3D" id="2.160.20.10">
    <property type="entry name" value="Single-stranded right-handed beta-helix, Pectin lyase-like"/>
    <property type="match status" value="7"/>
</dbReference>
<organism evidence="4 5">
    <name type="scientific">Bodo saltans</name>
    <name type="common">Flagellated protozoan</name>
    <dbReference type="NCBI Taxonomy" id="75058"/>
    <lineage>
        <taxon>Eukaryota</taxon>
        <taxon>Discoba</taxon>
        <taxon>Euglenozoa</taxon>
        <taxon>Kinetoplastea</taxon>
        <taxon>Metakinetoplastina</taxon>
        <taxon>Eubodonida</taxon>
        <taxon>Bodonidae</taxon>
        <taxon>Bodo</taxon>
    </lineage>
</organism>
<sequence length="2590" mass="275251">MRDQDAITCRMTMSKWRPNTSVPTYFVSSKPRKGCFTQINDAIQYAQQYSRIELLSGTFTEAVVINKSIEIGSEKGDEQAVIAYHMTAVVLQTKEAYIEGVTIRNTENQAAMRIDRGSPIIARCDIAGIEVGGDATPHIEECKIESSAVHGLSILQVAGGMYKGNSILNSGWYGIHVESTGPVTFVHNSITESAQGQILVQGGSDVTPVFQYNRVIDQVKSAVDPALLHQTQAYKLEHLPVKKAGQTVVIMPLELTTAVRVALNEDNIDDAVVNSVDARCAIDIRGNTHPSFVRNTIVGSMNNGFYVHSGARGTYEHNYVTSNRGWAFVLDGPTTKAHLVANSLTGNGGGVKVVNSPSTIDGKNEFVENRGPQLMLVNGHEDFRFTQNDVRSGSKIGVLCRDGGSGTIDTNSFDQCGTAIRTEFGANPLVKDNVCTMTNIGVCSVRGGRGDFIDNEFGNLSVMCVLITTGADPKFTNCRFLTSNNGVLITKGGKGTFQQCILKDNKGVQLEISDRANPLITDCFIADGRDDGVKVHHRGKGTLRRNVIAGNERAQICIRAFGDPIIDENIITRSHHDGILIEDKGFGVITNNVVERCRLSGISVVAQSMPTIRGNMITLCREAGLFIGDEAGGGTYEKNDIFNNRKANIQIAGPGVVVAEPEKSTSPKKKRQSVVAPSTEQSSSSVAAPPIAAVNPLSSSVNTTANDPAAMSMMSASVSVVMPDKFRRVYVRANKIYDAVGCGILASSRCEAVVSKNLFLANQVSAIRVATGSEVTILQNEFIAGVDGVVAVEDSKVRILANSFADLRGAAITFDEGSRALAMWNTAEHCLHGLVVRNSTGMCFLNSILQSTNSAVVIGGQCRTNVKFNMMFEDEVGARVEHRARGSLSGNVIFESEINGIVIDGEEVHTVIDANIVLNAKQSGVVVKKGSPKMQNNVVMNCVTNGIEVSAGHTSPHFLGTYVSCCQKGVLFGDGSGGRLDASIVGHCDIGVEFNGSHSGHLRGSVVHNCSAVGVYGTGGASCAGEIGDSILFKNFINALFTNHSKMHLANSLIQAAVSFNIACTKSAAPTISRCVIASRAVGTEEDQDELREADKQSTTIFSNLKRKFGEQKIRDTWNSAYAYRIISLWDDVYATNSTSVGGLPAGWIPAAEIAAANAAAALAAGNDENGDAKDAELLSDGRGYSRSHTASIYSSNTSRPQSAMSSVSVVTESVDGDVISGVSPNSKDHHDEAGSFEVLSVSDQSTAQQHLDSAAPPRAIQNVVTIADILRSKAMPIARRTAILFPSNIHDTTDEFIGPGGPFILHRMLGGETNSYLKGLFTYYCSGLRVDHAANPHVEGCVFRDHKFREAKILSKRIPLRETADGGVGGAVGGSAAKTLRHLLAERTLSDTAKKLRARTQHQSNGNIKTPLSPPTGQPSSSRRTNKSKHTKRREVEIQQPLDDEGGLGMSNSGAFRATHGDGGLLMLPGTPMMIDQSNFIDQILLTSSPCFYQHHNAPHPIDALPALYDVPSERQAREEIQTSLSSGGAGRNVLTNTAASKFLSTVADHTMNMQDRAVQAAAAAGTPQGTFISTECTMEFTGFGAIFCDGGLGTVTRCQFYRNNCGLKIESRACPVISYCNIAHQQVDGVWIRYLGSGVLRANKVLKNKRTQIRLDDSKTTFPTTPSTANDAESTSSGLSFKPPSLEENEICDSHSPGVVVSGRELQCSLMHNTFANITTNQVAAVIVELGAEPQIRNNDVTECTNGFLFRQGGCGVADSNRLNLCSRTAIVVEGGYDPITAEPTIEQNQITDCGECGISVIGQGTRPSVIGNQILNSRASGMNMTNGASGSFLQNHIENSFEHGISVTNGANGLIEGNTIIASQQHGVYIAGDAAAPFVQRNVICFGKQYGIVIEDAAGTVSLNRILSHIGDGNSTHHESGGIRATGGSATTNIEQNEINHNTVGIYCTNGARPDCTNNVITRSHIGGMIVEGKLTQPNIKGGYFKLNQQFGVKYQLSGGGTMEETTIMCVYGNGIELHSSSNPSIQNCCVTMCTENGIFAGSGGAGVIHDSVIMQCDQVGVSLSDSSGQFRLKNCVITDCKDAAVKGEASGRGTIHSCTLLGKFFVAGAVLMPSSRIIFDATLFVDQKVGMLNHSTQTQVLDALFQSCVVGISDVVTDGDRSSTGGVMAQNCEFRDCQTAGIQCNKGNAAIKQCQFIASVKHGVQVVGSDCAPVMEGCTLQRCRVGVSLDAGKGTLESNEVFNCADGIIISASLRDIIFFLESNEVFNCADGIIISASDADIKNNTIYDCAASALTLRNGNPSITTNLVFDNFNAGVVLEGGGGLLEDNRIFFARDDGALLVKPTSQTLQNRNTVKNAFSPPKEKSYAERTAHYKRQEQQEREKSSSVFKKFARSADSVCSEVLRASMENAERLAEATADSGAWVFEESFDDPQSATAASSKSSLAPSPRAAAAATGSGLASAAPPPLSVTPRTGGGRASLFSPNPVAVTTSPGQAALQLSANPVSTADASMSMAPFLDHMPLTKAKDKLNSLLEPIRPAKSSGVVDPALSINTAPVPPTKPKGSRGASMVRRQSKKSLSSPVPKD</sequence>
<accession>A0A0S4KG35</accession>
<dbReference type="InterPro" id="IPR012334">
    <property type="entry name" value="Pectin_lyas_fold"/>
</dbReference>
<dbReference type="InterPro" id="IPR011050">
    <property type="entry name" value="Pectin_lyase_fold/virulence"/>
</dbReference>
<feature type="compositionally biased region" description="Basic residues" evidence="2">
    <location>
        <begin position="1425"/>
        <end position="1434"/>
    </location>
</feature>
<name>A0A0S4KG35_BODSA</name>
<dbReference type="EMBL" id="CYKH01001474">
    <property type="protein sequence ID" value="CUI14657.1"/>
    <property type="molecule type" value="Genomic_DNA"/>
</dbReference>
<protein>
    <recommendedName>
        <fullName evidence="3">Carbohydrate-binding/sugar hydrolysis domain-containing protein</fullName>
    </recommendedName>
</protein>
<feature type="domain" description="Carbohydrate-binding/sugar hydrolysis" evidence="3">
    <location>
        <begin position="2235"/>
        <end position="2367"/>
    </location>
</feature>
<feature type="compositionally biased region" description="Polar residues" evidence="2">
    <location>
        <begin position="2581"/>
        <end position="2590"/>
    </location>
</feature>
<feature type="region of interest" description="Disordered" evidence="2">
    <location>
        <begin position="1659"/>
        <end position="1682"/>
    </location>
</feature>
<dbReference type="Pfam" id="PF05048">
    <property type="entry name" value="NosD"/>
    <property type="match status" value="1"/>
</dbReference>
<dbReference type="Proteomes" id="UP000051952">
    <property type="component" value="Unassembled WGS sequence"/>
</dbReference>
<evidence type="ECO:0000256" key="2">
    <source>
        <dbReference type="SAM" id="MobiDB-lite"/>
    </source>
</evidence>
<dbReference type="Pfam" id="PF13229">
    <property type="entry name" value="Beta_helix"/>
    <property type="match status" value="8"/>
</dbReference>
<proteinExistence type="predicted"/>
<feature type="region of interest" description="Disordered" evidence="2">
    <location>
        <begin position="1397"/>
        <end position="1457"/>
    </location>
</feature>
<dbReference type="InterPro" id="IPR006633">
    <property type="entry name" value="Carb-bd_sugar_hydrolysis-dom"/>
</dbReference>
<dbReference type="InterPro" id="IPR051550">
    <property type="entry name" value="SCF-Subunits/Alg-Epimerases"/>
</dbReference>
<feature type="region of interest" description="Disordered" evidence="2">
    <location>
        <begin position="658"/>
        <end position="682"/>
    </location>
</feature>
<feature type="region of interest" description="Disordered" evidence="2">
    <location>
        <begin position="2360"/>
        <end position="2393"/>
    </location>
</feature>
<feature type="compositionally biased region" description="Basic and acidic residues" evidence="2">
    <location>
        <begin position="2366"/>
        <end position="2389"/>
    </location>
</feature>
<dbReference type="GO" id="GO:0006511">
    <property type="term" value="P:ubiquitin-dependent protein catabolic process"/>
    <property type="evidence" value="ECO:0007669"/>
    <property type="project" value="TreeGrafter"/>
</dbReference>
<keyword evidence="5" id="KW-1185">Reference proteome</keyword>
<reference evidence="5" key="1">
    <citation type="submission" date="2015-09" db="EMBL/GenBank/DDBJ databases">
        <authorList>
            <consortium name="Pathogen Informatics"/>
        </authorList>
    </citation>
    <scope>NUCLEOTIDE SEQUENCE [LARGE SCALE GENOMIC DNA]</scope>
    <source>
        <strain evidence="5">Lake Konstanz</strain>
    </source>
</reference>
<feature type="region of interest" description="Disordered" evidence="2">
    <location>
        <begin position="2460"/>
        <end position="2491"/>
    </location>
</feature>
<dbReference type="PANTHER" id="PTHR22990:SF15">
    <property type="entry name" value="F-BOX ONLY PROTEIN 10"/>
    <property type="match status" value="1"/>
</dbReference>
<feature type="compositionally biased region" description="Polar residues" evidence="2">
    <location>
        <begin position="1662"/>
        <end position="1681"/>
    </location>
</feature>
<gene>
    <name evidence="4" type="ORF">BSAL_01105</name>
</gene>
<dbReference type="InterPro" id="IPR039448">
    <property type="entry name" value="Beta_helix"/>
</dbReference>
<dbReference type="PANTHER" id="PTHR22990">
    <property type="entry name" value="F-BOX ONLY PROTEIN"/>
    <property type="match status" value="1"/>
</dbReference>
<dbReference type="InterPro" id="IPR007742">
    <property type="entry name" value="NosD_dom"/>
</dbReference>
<feature type="region of interest" description="Disordered" evidence="2">
    <location>
        <begin position="2544"/>
        <end position="2590"/>
    </location>
</feature>
<dbReference type="SUPFAM" id="SSF51126">
    <property type="entry name" value="Pectin lyase-like"/>
    <property type="match status" value="8"/>
</dbReference>
<evidence type="ECO:0000313" key="5">
    <source>
        <dbReference type="Proteomes" id="UP000051952"/>
    </source>
</evidence>
<evidence type="ECO:0000259" key="3">
    <source>
        <dbReference type="SMART" id="SM00722"/>
    </source>
</evidence>
<feature type="domain" description="Carbohydrate-binding/sugar hydrolysis" evidence="3">
    <location>
        <begin position="490"/>
        <end position="628"/>
    </location>
</feature>
<dbReference type="VEuPathDB" id="TriTrypDB:BSAL_01105"/>
<dbReference type="OrthoDB" id="427974at2759"/>
<evidence type="ECO:0000313" key="4">
    <source>
        <dbReference type="EMBL" id="CUI14657.1"/>
    </source>
</evidence>
<feature type="domain" description="Carbohydrate-binding/sugar hydrolysis" evidence="3">
    <location>
        <begin position="1746"/>
        <end position="1874"/>
    </location>
</feature>
<feature type="domain" description="Carbohydrate-binding/sugar hydrolysis" evidence="3">
    <location>
        <begin position="54"/>
        <end position="200"/>
    </location>
</feature>
<feature type="compositionally biased region" description="Polar residues" evidence="2">
    <location>
        <begin position="1402"/>
        <end position="1411"/>
    </location>
</feature>
<dbReference type="SMART" id="SM00710">
    <property type="entry name" value="PbH1"/>
    <property type="match status" value="34"/>
</dbReference>
<keyword evidence="1" id="KW-0677">Repeat</keyword>
<dbReference type="InterPro" id="IPR006626">
    <property type="entry name" value="PbH1"/>
</dbReference>
<dbReference type="SMART" id="SM00722">
    <property type="entry name" value="CASH"/>
    <property type="match status" value="4"/>
</dbReference>